<evidence type="ECO:0000313" key="10">
    <source>
        <dbReference type="EMBL" id="KAE9195391.1"/>
    </source>
</evidence>
<dbReference type="EMBL" id="QXGF01001591">
    <property type="protein sequence ID" value="KAE8929004.1"/>
    <property type="molecule type" value="Genomic_DNA"/>
</dbReference>
<dbReference type="EMBL" id="QXGB01001929">
    <property type="protein sequence ID" value="KAE9183644.1"/>
    <property type="molecule type" value="Genomic_DNA"/>
</dbReference>
<dbReference type="GO" id="GO:0005524">
    <property type="term" value="F:ATP binding"/>
    <property type="evidence" value="ECO:0007669"/>
    <property type="project" value="InterPro"/>
</dbReference>
<evidence type="ECO:0000313" key="16">
    <source>
        <dbReference type="Proteomes" id="UP000440732"/>
    </source>
</evidence>
<dbReference type="InterPro" id="IPR011009">
    <property type="entry name" value="Kinase-like_dom_sf"/>
</dbReference>
<proteinExistence type="predicted"/>
<reference evidence="12 13" key="1">
    <citation type="submission" date="2018-08" db="EMBL/GenBank/DDBJ databases">
        <title>Genomic investigation of the strawberry pathogen Phytophthora fragariae indicates pathogenicity is determined by transcriptional variation in three key races.</title>
        <authorList>
            <person name="Adams T.M."/>
            <person name="Armitage A.D."/>
            <person name="Sobczyk M.K."/>
            <person name="Bates H.J."/>
            <person name="Dunwell J.M."/>
            <person name="Nellist C.F."/>
            <person name="Harrison R.J."/>
        </authorList>
    </citation>
    <scope>NUCLEOTIDE SEQUENCE [LARGE SCALE GENOMIC DNA]</scope>
    <source>
        <strain evidence="11 14">A4</strain>
        <strain evidence="10 15">BC-1</strain>
        <strain evidence="9 19">BC-23</strain>
        <strain evidence="8 13">NOV-27</strain>
        <strain evidence="7 16">NOV-5</strain>
        <strain evidence="6 17">NOV-71</strain>
        <strain evidence="3 12">NOV-9</strain>
        <strain evidence="5 20">ONT-3</strain>
        <strain evidence="4 18">SCRP245</strain>
    </source>
</reference>
<evidence type="ECO:0000313" key="14">
    <source>
        <dbReference type="Proteomes" id="UP000437068"/>
    </source>
</evidence>
<dbReference type="InterPro" id="IPR051681">
    <property type="entry name" value="Ser/Thr_Kinases-Pseudokinases"/>
</dbReference>
<dbReference type="EMBL" id="QXGA01002146">
    <property type="protein sequence ID" value="KAE9103062.1"/>
    <property type="molecule type" value="Genomic_DNA"/>
</dbReference>
<dbReference type="SUPFAM" id="SSF56112">
    <property type="entry name" value="Protein kinase-like (PK-like)"/>
    <property type="match status" value="1"/>
</dbReference>
<gene>
    <name evidence="11" type="ORF">PF001_g21077</name>
    <name evidence="10" type="ORF">PF002_g23340</name>
    <name evidence="9" type="ORF">PF004_g22141</name>
    <name evidence="8" type="ORF">PF005_g22007</name>
    <name evidence="7" type="ORF">PF006_g22278</name>
    <name evidence="6" type="ORF">PF007_g19716</name>
    <name evidence="3" type="ORF">PF009_g20869</name>
    <name evidence="5" type="ORF">PF010_g21326</name>
    <name evidence="4" type="ORF">PF011_g20670</name>
</gene>
<sequence length="395" mass="44892">MLRSSRLPHGARWHAMRSSWRRQLPLFAKLLVVFSVVGYFFWNVSYIAHIVHSGAPALRIDGPRGVAEGLRGAFADVLAVRDSEESWWLRPEVYRKDSGCDFSAAVALFKPEELELNCGNMDQLEQGEFIGKGFWREVYKTKWNGRDVAVKRVKENLLTRPDIIPRHVEECASIFSIRNAPNIVGLVGWCKTTVVVEYIPHQLDTLLFESDEPVSVGRALRLARDAARGVAQLHNAPGGPFVHADLQARQFLIDANGTLKLNDFNRVKYTGPRIVDGVLTSDKCTFETSVAKGKWRAPEEYEFMPLDEKLDVYSLSMVLWALRAREKPFGMLQREEVYEQVPIGVRPSLEAMSDYPQQMQDLVVKGWDTDPKKRPTAAEMADEIDRILKSYEGNR</sequence>
<dbReference type="InterPro" id="IPR000719">
    <property type="entry name" value="Prot_kinase_dom"/>
</dbReference>
<evidence type="ECO:0000313" key="6">
    <source>
        <dbReference type="EMBL" id="KAE9089109.1"/>
    </source>
</evidence>
<dbReference type="Proteomes" id="UP000476176">
    <property type="component" value="Unassembled WGS sequence"/>
</dbReference>
<evidence type="ECO:0000313" key="19">
    <source>
        <dbReference type="Proteomes" id="UP000476176"/>
    </source>
</evidence>
<evidence type="ECO:0000313" key="17">
    <source>
        <dbReference type="Proteomes" id="UP000441208"/>
    </source>
</evidence>
<feature type="domain" description="Protein kinase" evidence="2">
    <location>
        <begin position="124"/>
        <end position="388"/>
    </location>
</feature>
<evidence type="ECO:0000313" key="18">
    <source>
        <dbReference type="Proteomes" id="UP000460718"/>
    </source>
</evidence>
<evidence type="ECO:0000256" key="1">
    <source>
        <dbReference type="SAM" id="Phobius"/>
    </source>
</evidence>
<dbReference type="Proteomes" id="UP000460718">
    <property type="component" value="Unassembled WGS sequence"/>
</dbReference>
<comment type="caution">
    <text evidence="3">The sequence shown here is derived from an EMBL/GenBank/DDBJ whole genome shotgun (WGS) entry which is preliminary data.</text>
</comment>
<dbReference type="Gene3D" id="1.10.510.10">
    <property type="entry name" value="Transferase(Phosphotransferase) domain 1"/>
    <property type="match status" value="1"/>
</dbReference>
<evidence type="ECO:0000259" key="2">
    <source>
        <dbReference type="PROSITE" id="PS50011"/>
    </source>
</evidence>
<dbReference type="Proteomes" id="UP000429523">
    <property type="component" value="Unassembled WGS sequence"/>
</dbReference>
<name>A0A6A3E5G9_9STRA</name>
<dbReference type="Proteomes" id="UP000437068">
    <property type="component" value="Unassembled WGS sequence"/>
</dbReference>
<dbReference type="Proteomes" id="UP000440367">
    <property type="component" value="Unassembled WGS sequence"/>
</dbReference>
<keyword evidence="1" id="KW-0472">Membrane</keyword>
<dbReference type="EMBL" id="QXFX01001910">
    <property type="protein sequence ID" value="KAE9083115.1"/>
    <property type="molecule type" value="Genomic_DNA"/>
</dbReference>
<evidence type="ECO:0000313" key="13">
    <source>
        <dbReference type="Proteomes" id="UP000433483"/>
    </source>
</evidence>
<accession>A0A6A3E5G9</accession>
<dbReference type="EMBL" id="QXGC01002180">
    <property type="protein sequence ID" value="KAE9189674.1"/>
    <property type="molecule type" value="Genomic_DNA"/>
</dbReference>
<dbReference type="Proteomes" id="UP000488956">
    <property type="component" value="Unassembled WGS sequence"/>
</dbReference>
<organism evidence="3 12">
    <name type="scientific">Phytophthora fragariae</name>
    <dbReference type="NCBI Taxonomy" id="53985"/>
    <lineage>
        <taxon>Eukaryota</taxon>
        <taxon>Sar</taxon>
        <taxon>Stramenopiles</taxon>
        <taxon>Oomycota</taxon>
        <taxon>Peronosporomycetes</taxon>
        <taxon>Peronosporales</taxon>
        <taxon>Peronosporaceae</taxon>
        <taxon>Phytophthora</taxon>
    </lineage>
</organism>
<dbReference type="EMBL" id="QXGE01001880">
    <property type="protein sequence ID" value="KAE9287235.1"/>
    <property type="molecule type" value="Genomic_DNA"/>
</dbReference>
<evidence type="ECO:0000313" key="4">
    <source>
        <dbReference type="EMBL" id="KAE8984720.1"/>
    </source>
</evidence>
<dbReference type="GO" id="GO:0004674">
    <property type="term" value="F:protein serine/threonine kinase activity"/>
    <property type="evidence" value="ECO:0007669"/>
    <property type="project" value="TreeGrafter"/>
</dbReference>
<dbReference type="Pfam" id="PF07714">
    <property type="entry name" value="PK_Tyr_Ser-Thr"/>
    <property type="match status" value="1"/>
</dbReference>
<evidence type="ECO:0000313" key="11">
    <source>
        <dbReference type="EMBL" id="KAE9287235.1"/>
    </source>
</evidence>
<dbReference type="OrthoDB" id="41771at2759"/>
<dbReference type="PROSITE" id="PS50011">
    <property type="entry name" value="PROTEIN_KINASE_DOM"/>
    <property type="match status" value="1"/>
</dbReference>
<dbReference type="Proteomes" id="UP000441208">
    <property type="component" value="Unassembled WGS sequence"/>
</dbReference>
<keyword evidence="13" id="KW-1185">Reference proteome</keyword>
<evidence type="ECO:0000313" key="5">
    <source>
        <dbReference type="EMBL" id="KAE9083115.1"/>
    </source>
</evidence>
<evidence type="ECO:0000313" key="8">
    <source>
        <dbReference type="EMBL" id="KAE9183644.1"/>
    </source>
</evidence>
<dbReference type="AlphaFoldDB" id="A0A6A3E5G9"/>
<dbReference type="Proteomes" id="UP000433483">
    <property type="component" value="Unassembled WGS sequence"/>
</dbReference>
<evidence type="ECO:0000313" key="3">
    <source>
        <dbReference type="EMBL" id="KAE8929004.1"/>
    </source>
</evidence>
<dbReference type="InterPro" id="IPR001245">
    <property type="entry name" value="Ser-Thr/Tyr_kinase_cat_dom"/>
</dbReference>
<evidence type="ECO:0000313" key="9">
    <source>
        <dbReference type="EMBL" id="KAE9189674.1"/>
    </source>
</evidence>
<evidence type="ECO:0000313" key="12">
    <source>
        <dbReference type="Proteomes" id="UP000429523"/>
    </source>
</evidence>
<keyword evidence="1" id="KW-1133">Transmembrane helix</keyword>
<evidence type="ECO:0000313" key="20">
    <source>
        <dbReference type="Proteomes" id="UP000488956"/>
    </source>
</evidence>
<dbReference type="EMBL" id="QXFZ01001520">
    <property type="protein sequence ID" value="KAE9089109.1"/>
    <property type="molecule type" value="Genomic_DNA"/>
</dbReference>
<keyword evidence="1" id="KW-0812">Transmembrane</keyword>
<dbReference type="EMBL" id="QXFW01001875">
    <property type="protein sequence ID" value="KAE8984720.1"/>
    <property type="molecule type" value="Genomic_DNA"/>
</dbReference>
<evidence type="ECO:0000313" key="7">
    <source>
        <dbReference type="EMBL" id="KAE9103062.1"/>
    </source>
</evidence>
<evidence type="ECO:0000313" key="15">
    <source>
        <dbReference type="Proteomes" id="UP000440367"/>
    </source>
</evidence>
<dbReference type="Proteomes" id="UP000440732">
    <property type="component" value="Unassembled WGS sequence"/>
</dbReference>
<dbReference type="EMBL" id="QXGD01001994">
    <property type="protein sequence ID" value="KAE9195391.1"/>
    <property type="molecule type" value="Genomic_DNA"/>
</dbReference>
<feature type="transmembrane region" description="Helical" evidence="1">
    <location>
        <begin position="24"/>
        <end position="42"/>
    </location>
</feature>
<dbReference type="Gene3D" id="3.30.200.20">
    <property type="entry name" value="Phosphorylase Kinase, domain 1"/>
    <property type="match status" value="1"/>
</dbReference>
<protein>
    <recommendedName>
        <fullName evidence="2">Protein kinase domain-containing protein</fullName>
    </recommendedName>
</protein>
<dbReference type="PANTHER" id="PTHR44329">
    <property type="entry name" value="SERINE/THREONINE-PROTEIN KINASE TNNI3K-RELATED"/>
    <property type="match status" value="1"/>
</dbReference>